<name>A0A2P5FJM3_TREOI</name>
<reference evidence="2" key="1">
    <citation type="submission" date="2016-06" db="EMBL/GenBank/DDBJ databases">
        <title>Parallel loss of symbiosis genes in relatives of nitrogen-fixing non-legume Parasponia.</title>
        <authorList>
            <person name="Van Velzen R."/>
            <person name="Holmer R."/>
            <person name="Bu F."/>
            <person name="Rutten L."/>
            <person name="Van Zeijl A."/>
            <person name="Liu W."/>
            <person name="Santuari L."/>
            <person name="Cao Q."/>
            <person name="Sharma T."/>
            <person name="Shen D."/>
            <person name="Roswanjaya Y."/>
            <person name="Wardhani T."/>
            <person name="Kalhor M.S."/>
            <person name="Jansen J."/>
            <person name="Van den Hoogen J."/>
            <person name="Gungor B."/>
            <person name="Hartog M."/>
            <person name="Hontelez J."/>
            <person name="Verver J."/>
            <person name="Yang W.-C."/>
            <person name="Schijlen E."/>
            <person name="Repin R."/>
            <person name="Schilthuizen M."/>
            <person name="Schranz E."/>
            <person name="Heidstra R."/>
            <person name="Miyata K."/>
            <person name="Fedorova E."/>
            <person name="Kohlen W."/>
            <person name="Bisseling T."/>
            <person name="Smit S."/>
            <person name="Geurts R."/>
        </authorList>
    </citation>
    <scope>NUCLEOTIDE SEQUENCE [LARGE SCALE GENOMIC DNA]</scope>
    <source>
        <strain evidence="2">cv. RG33-2</strain>
    </source>
</reference>
<dbReference type="AlphaFoldDB" id="A0A2P5FJM3"/>
<evidence type="ECO:0000313" key="2">
    <source>
        <dbReference type="Proteomes" id="UP000237000"/>
    </source>
</evidence>
<keyword evidence="2" id="KW-1185">Reference proteome</keyword>
<organism evidence="1 2">
    <name type="scientific">Trema orientale</name>
    <name type="common">Charcoal tree</name>
    <name type="synonym">Celtis orientalis</name>
    <dbReference type="NCBI Taxonomy" id="63057"/>
    <lineage>
        <taxon>Eukaryota</taxon>
        <taxon>Viridiplantae</taxon>
        <taxon>Streptophyta</taxon>
        <taxon>Embryophyta</taxon>
        <taxon>Tracheophyta</taxon>
        <taxon>Spermatophyta</taxon>
        <taxon>Magnoliopsida</taxon>
        <taxon>eudicotyledons</taxon>
        <taxon>Gunneridae</taxon>
        <taxon>Pentapetalae</taxon>
        <taxon>rosids</taxon>
        <taxon>fabids</taxon>
        <taxon>Rosales</taxon>
        <taxon>Cannabaceae</taxon>
        <taxon>Trema</taxon>
    </lineage>
</organism>
<dbReference type="Proteomes" id="UP000237000">
    <property type="component" value="Unassembled WGS sequence"/>
</dbReference>
<comment type="caution">
    <text evidence="1">The sequence shown here is derived from an EMBL/GenBank/DDBJ whole genome shotgun (WGS) entry which is preliminary data.</text>
</comment>
<proteinExistence type="predicted"/>
<dbReference type="InParanoid" id="A0A2P5FJM3"/>
<dbReference type="EMBL" id="JXTC01000028">
    <property type="protein sequence ID" value="PON97998.1"/>
    <property type="molecule type" value="Genomic_DNA"/>
</dbReference>
<dbReference type="STRING" id="63057.A0A2P5FJM3"/>
<dbReference type="OrthoDB" id="1738629at2759"/>
<protein>
    <submittedName>
        <fullName evidence="1">Uncharacterized protein</fullName>
    </submittedName>
</protein>
<accession>A0A2P5FJM3</accession>
<sequence>MHDDETMSGFHARICDVANESYALGEIYSDAKLVRNVQCSIPKWFKAKVTSIEEYRDVEILDLDELIRSLQICEINLQRWNKDKLATSLSLKHIQSVDQFSTE</sequence>
<gene>
    <name evidence="1" type="ORF">TorRG33x02_063130</name>
</gene>
<evidence type="ECO:0000313" key="1">
    <source>
        <dbReference type="EMBL" id="PON97998.1"/>
    </source>
</evidence>